<evidence type="ECO:0000313" key="1">
    <source>
        <dbReference type="EMBL" id="KAK4549786.1"/>
    </source>
</evidence>
<sequence length="299" mass="33974">MVASLSRSVSPDPSLRTSDTSAAFVREHDFYWRGRHFPPYEDWHVTELKDCVSTSGLSLQGGETASFQDRTIGKLASADISEQDRMIAKLEAADLDAQFPRFLELAADLRNSIYEFYLAAFADQPLHMPTMPPLARANRLLREEVSPLLFKNCTFEIKLVAAETQDPRWPRTEWALRMRPESALFFTQLTAETLATLRKLCITAETVQENLGIVFCRILIDEPGRTFRVHCRQHQPMPRRPLGGLWLPYPRSLARLSSVEQRVTDVLETTVAREGEGGAKLHLSDVYALRKAVEQGLWE</sequence>
<accession>A0AAV9JVZ7</accession>
<evidence type="ECO:0000313" key="2">
    <source>
        <dbReference type="Proteomes" id="UP001324427"/>
    </source>
</evidence>
<gene>
    <name evidence="1" type="ORF">LTR36_005087</name>
</gene>
<keyword evidence="2" id="KW-1185">Reference proteome</keyword>
<organism evidence="1 2">
    <name type="scientific">Oleoguttula mirabilis</name>
    <dbReference type="NCBI Taxonomy" id="1507867"/>
    <lineage>
        <taxon>Eukaryota</taxon>
        <taxon>Fungi</taxon>
        <taxon>Dikarya</taxon>
        <taxon>Ascomycota</taxon>
        <taxon>Pezizomycotina</taxon>
        <taxon>Dothideomycetes</taxon>
        <taxon>Dothideomycetidae</taxon>
        <taxon>Mycosphaerellales</taxon>
        <taxon>Teratosphaeriaceae</taxon>
        <taxon>Oleoguttula</taxon>
    </lineage>
</organism>
<protein>
    <submittedName>
        <fullName evidence="1">Uncharacterized protein</fullName>
    </submittedName>
</protein>
<proteinExistence type="predicted"/>
<comment type="caution">
    <text evidence="1">The sequence shown here is derived from an EMBL/GenBank/DDBJ whole genome shotgun (WGS) entry which is preliminary data.</text>
</comment>
<dbReference type="EMBL" id="JAVFHQ010000003">
    <property type="protein sequence ID" value="KAK4549786.1"/>
    <property type="molecule type" value="Genomic_DNA"/>
</dbReference>
<dbReference type="AlphaFoldDB" id="A0AAV9JVZ7"/>
<name>A0AAV9JVZ7_9PEZI</name>
<dbReference type="Proteomes" id="UP001324427">
    <property type="component" value="Unassembled WGS sequence"/>
</dbReference>
<reference evidence="1 2" key="1">
    <citation type="submission" date="2021-11" db="EMBL/GenBank/DDBJ databases">
        <title>Black yeast isolated from Biological Soil Crust.</title>
        <authorList>
            <person name="Kurbessoian T."/>
        </authorList>
    </citation>
    <scope>NUCLEOTIDE SEQUENCE [LARGE SCALE GENOMIC DNA]</scope>
    <source>
        <strain evidence="1 2">CCFEE 5522</strain>
    </source>
</reference>